<feature type="transmembrane region" description="Helical" evidence="1">
    <location>
        <begin position="57"/>
        <end position="78"/>
    </location>
</feature>
<keyword evidence="5" id="KW-1185">Reference proteome</keyword>
<name>A0A1D2L407_BROTH</name>
<keyword evidence="1" id="KW-1133">Transmembrane helix</keyword>
<evidence type="ECO:0000313" key="6">
    <source>
        <dbReference type="Proteomes" id="UP000270190"/>
    </source>
</evidence>
<dbReference type="RefSeq" id="WP_029092464.1">
    <property type="nucleotide sequence ID" value="NZ_CBCPHX010000001.1"/>
</dbReference>
<keyword evidence="1" id="KW-0472">Membrane</keyword>
<sequence length="122" mass="12410">MSKNVDLVEVRVKSTTSRVAEMVLGIIGGIFGMIAGVMALFVGGIGAALDAEGGTGVAGLGLACIAVSVLALVLSCMINKKRILFGWLIIICGILNIIFVSVLGILSGIIIVVAGILALSRK</sequence>
<evidence type="ECO:0000313" key="4">
    <source>
        <dbReference type="EMBL" id="SPP30671.1"/>
    </source>
</evidence>
<evidence type="ECO:0000313" key="3">
    <source>
        <dbReference type="EMBL" id="ATF26946.1"/>
    </source>
</evidence>
<protein>
    <submittedName>
        <fullName evidence="3">DUF4064 domain-containing protein</fullName>
    </submittedName>
    <submittedName>
        <fullName evidence="4">Putative membrane protein</fullName>
    </submittedName>
</protein>
<dbReference type="EMBL" id="CP023483">
    <property type="protein sequence ID" value="ATF26946.1"/>
    <property type="molecule type" value="Genomic_DNA"/>
</dbReference>
<feature type="domain" description="DUF4064" evidence="2">
    <location>
        <begin position="17"/>
        <end position="98"/>
    </location>
</feature>
<evidence type="ECO:0000256" key="1">
    <source>
        <dbReference type="SAM" id="Phobius"/>
    </source>
</evidence>
<keyword evidence="1" id="KW-0812">Transmembrane</keyword>
<reference evidence="4" key="3">
    <citation type="submission" date="2018-04" db="EMBL/GenBank/DDBJ databases">
        <authorList>
            <person name="Go L.Y."/>
            <person name="Mitchell J.A."/>
        </authorList>
    </citation>
    <scope>NUCLEOTIDE SEQUENCE</scope>
    <source>
        <strain evidence="4">BSAS1 3</strain>
    </source>
</reference>
<dbReference type="SMR" id="A0A1D2L407"/>
<reference evidence="3 5" key="1">
    <citation type="submission" date="2017-09" db="EMBL/GenBank/DDBJ databases">
        <title>Complete Genome Sequences of Two Strains of the Meat Spoilage Bacterium Brochothrix thermosphacta Isolated from Ground Chicken.</title>
        <authorList>
            <person name="Paoli G.C."/>
            <person name="Wijey C."/>
            <person name="Chen C.-Y."/>
            <person name="Nguyen L."/>
            <person name="Yan X."/>
            <person name="Irwin P.L."/>
        </authorList>
    </citation>
    <scope>NUCLEOTIDE SEQUENCE [LARGE SCALE GENOMIC DNA]</scope>
    <source>
        <strain evidence="3 5">BI</strain>
    </source>
</reference>
<proteinExistence type="predicted"/>
<dbReference type="InterPro" id="IPR025273">
    <property type="entry name" value="DUF4064"/>
</dbReference>
<gene>
    <name evidence="4" type="ORF">BTBSAS_80011</name>
    <name evidence="3" type="ORF">CNY62_11575</name>
</gene>
<evidence type="ECO:0000313" key="5">
    <source>
        <dbReference type="Proteomes" id="UP000243591"/>
    </source>
</evidence>
<dbReference type="KEGG" id="bths:CNY62_11575"/>
<dbReference type="Proteomes" id="UP000270190">
    <property type="component" value="Unassembled WGS sequence"/>
</dbReference>
<reference evidence="6" key="2">
    <citation type="submission" date="2018-04" db="EMBL/GenBank/DDBJ databases">
        <authorList>
            <person name="Illikoud N."/>
        </authorList>
    </citation>
    <scope>NUCLEOTIDE SEQUENCE [LARGE SCALE GENOMIC DNA]</scope>
</reference>
<dbReference type="AlphaFoldDB" id="A0A1D2L407"/>
<dbReference type="Pfam" id="PF13273">
    <property type="entry name" value="DUF4064"/>
    <property type="match status" value="1"/>
</dbReference>
<organism evidence="3 5">
    <name type="scientific">Brochothrix thermosphacta</name>
    <name type="common">Microbacterium thermosphactum</name>
    <dbReference type="NCBI Taxonomy" id="2756"/>
    <lineage>
        <taxon>Bacteria</taxon>
        <taxon>Bacillati</taxon>
        <taxon>Bacillota</taxon>
        <taxon>Bacilli</taxon>
        <taxon>Bacillales</taxon>
        <taxon>Listeriaceae</taxon>
        <taxon>Brochothrix</taxon>
    </lineage>
</organism>
<dbReference type="EMBL" id="OUNC01000078">
    <property type="protein sequence ID" value="SPP30671.1"/>
    <property type="molecule type" value="Genomic_DNA"/>
</dbReference>
<evidence type="ECO:0000259" key="2">
    <source>
        <dbReference type="Pfam" id="PF13273"/>
    </source>
</evidence>
<accession>A0A1D2L407</accession>
<feature type="transmembrane region" description="Helical" evidence="1">
    <location>
        <begin position="21"/>
        <end position="45"/>
    </location>
</feature>
<dbReference type="GeneID" id="66536289"/>
<feature type="transmembrane region" description="Helical" evidence="1">
    <location>
        <begin position="85"/>
        <end position="118"/>
    </location>
</feature>
<dbReference type="Proteomes" id="UP000243591">
    <property type="component" value="Chromosome"/>
</dbReference>